<keyword evidence="11 13" id="KW-0472">Membrane</keyword>
<dbReference type="Gene3D" id="1.10.630.10">
    <property type="entry name" value="Cytochrome P450"/>
    <property type="match status" value="1"/>
</dbReference>
<evidence type="ECO:0000256" key="4">
    <source>
        <dbReference type="ARBA" id="ARBA00022692"/>
    </source>
</evidence>
<dbReference type="Pfam" id="PF00067">
    <property type="entry name" value="p450"/>
    <property type="match status" value="1"/>
</dbReference>
<evidence type="ECO:0000256" key="8">
    <source>
        <dbReference type="ARBA" id="ARBA00023002"/>
    </source>
</evidence>
<dbReference type="InterPro" id="IPR023214">
    <property type="entry name" value="HAD_sf"/>
</dbReference>
<dbReference type="Gene3D" id="3.40.50.1000">
    <property type="entry name" value="HAD superfamily/HAD-like"/>
    <property type="match status" value="1"/>
</dbReference>
<evidence type="ECO:0000256" key="9">
    <source>
        <dbReference type="ARBA" id="ARBA00023004"/>
    </source>
</evidence>
<keyword evidence="3 12" id="KW-0349">Heme</keyword>
<evidence type="ECO:0000256" key="11">
    <source>
        <dbReference type="ARBA" id="ARBA00023136"/>
    </source>
</evidence>
<evidence type="ECO:0000256" key="6">
    <source>
        <dbReference type="ARBA" id="ARBA00022729"/>
    </source>
</evidence>
<dbReference type="InterPro" id="IPR036396">
    <property type="entry name" value="Cyt_P450_sf"/>
</dbReference>
<dbReference type="GO" id="GO:0016020">
    <property type="term" value="C:membrane"/>
    <property type="evidence" value="ECO:0007669"/>
    <property type="project" value="UniProtKB-SubCell"/>
</dbReference>
<dbReference type="SUPFAM" id="SSF48264">
    <property type="entry name" value="Cytochrome P450"/>
    <property type="match status" value="1"/>
</dbReference>
<keyword evidence="4 13" id="KW-0812">Transmembrane</keyword>
<keyword evidence="10" id="KW-0503">Monooxygenase</keyword>
<evidence type="ECO:0000256" key="3">
    <source>
        <dbReference type="ARBA" id="ARBA00022617"/>
    </source>
</evidence>
<dbReference type="GO" id="GO:0005506">
    <property type="term" value="F:iron ion binding"/>
    <property type="evidence" value="ECO:0007669"/>
    <property type="project" value="InterPro"/>
</dbReference>
<dbReference type="GO" id="GO:0020037">
    <property type="term" value="F:heme binding"/>
    <property type="evidence" value="ECO:0007669"/>
    <property type="project" value="InterPro"/>
</dbReference>
<keyword evidence="9 12" id="KW-0408">Iron</keyword>
<dbReference type="PANTHER" id="PTHR24282">
    <property type="entry name" value="CYTOCHROME P450 FAMILY MEMBER"/>
    <property type="match status" value="1"/>
</dbReference>
<organism evidence="14 15">
    <name type="scientific">Lolium multiflorum</name>
    <name type="common">Italian ryegrass</name>
    <name type="synonym">Lolium perenne subsp. multiflorum</name>
    <dbReference type="NCBI Taxonomy" id="4521"/>
    <lineage>
        <taxon>Eukaryota</taxon>
        <taxon>Viridiplantae</taxon>
        <taxon>Streptophyta</taxon>
        <taxon>Embryophyta</taxon>
        <taxon>Tracheophyta</taxon>
        <taxon>Spermatophyta</taxon>
        <taxon>Magnoliopsida</taxon>
        <taxon>Liliopsida</taxon>
        <taxon>Poales</taxon>
        <taxon>Poaceae</taxon>
        <taxon>BOP clade</taxon>
        <taxon>Pooideae</taxon>
        <taxon>Poodae</taxon>
        <taxon>Poeae</taxon>
        <taxon>Poeae Chloroplast Group 2 (Poeae type)</taxon>
        <taxon>Loliodinae</taxon>
        <taxon>Loliinae</taxon>
        <taxon>Lolium</taxon>
    </lineage>
</organism>
<dbReference type="PRINTS" id="PR00385">
    <property type="entry name" value="P450"/>
</dbReference>
<dbReference type="InterPro" id="IPR017972">
    <property type="entry name" value="Cyt_P450_CS"/>
</dbReference>
<dbReference type="AlphaFoldDB" id="A0AAD8QLM4"/>
<dbReference type="Pfam" id="PF03767">
    <property type="entry name" value="Acid_phosphat_B"/>
    <property type="match status" value="1"/>
</dbReference>
<dbReference type="PANTHER" id="PTHR24282:SF36">
    <property type="entry name" value="CYTOCHROME P450 714A1-RELATED"/>
    <property type="match status" value="1"/>
</dbReference>
<dbReference type="PRINTS" id="PR00463">
    <property type="entry name" value="EP450I"/>
</dbReference>
<sequence length="737" mass="80791">MVEANNAKNWRTVPAPCVGYVWAYMSWGQYGRDVGTAADEIAAYAASQDPAGEDGLDAWVLDVDDTCLSNLPYYQARQFGPYDPAAFKAWASRAACPGIPAMVRVFRTLKAGGFRVFLLSGRDEEALGACTAANLAAAGFAGYDRLIMRSAGYRGQSSVVFKSSVRRRLMEEEGYRIRGNVGDQWSDLQGDCTGDRLFKVPNPMQRELVRGRVDMAGTSMAVTAVASLCCVALCSLLLYLYRILWLAPERVRRELRAQGIRGPPPSFPYGNVADMRQAAADVAAKRREDAGGVTGIVHDYRPAVFPYYEKWRSEYGPVFSYSVGNMVFLHATDPAVVRDVCLCVSPDDLGKSSYMKTTHRPLFGDGILKSNGDAWTRQRKLIAPEFFHDKVKGMVDLMVGSAQALVRAWEDRVAGSDGGVLDLNVDDDLRAYSADVISRTCFGSSYVRGKKIFAMIRELQKTVTKPNLLAEMTGLSFLPTTSNRAAWKLNRRVRSLILDVVKESGGRDEDDGTNLLTTMLRSAEAEAGSVAAAEDFVVDNCKSIYFAGYETTAVTAAWCLMLLALHPDWQRRVREEAREALAGGAAPDSLSLQKMKQLTMVIQETLRLYPAGSVVSRQALREVTLGGVRVPEGVNIYVPVSTVHLDEGLWGSGAREFDPERFATRPQLHSYLPFGAGARTCLGQGFAMAELKVLLSLVLSRFEVALSPAYRHSPALKLVVEPENGVRVVLKSVRAAP</sequence>
<keyword evidence="15" id="KW-1185">Reference proteome</keyword>
<keyword evidence="7 13" id="KW-1133">Transmembrane helix</keyword>
<dbReference type="InterPro" id="IPR050665">
    <property type="entry name" value="Cytochrome_P450_Monooxygen"/>
</dbReference>
<comment type="cofactor">
    <cofactor evidence="12">
        <name>heme</name>
        <dbReference type="ChEBI" id="CHEBI:30413"/>
    </cofactor>
</comment>
<gene>
    <name evidence="14" type="ORF">QYE76_016507</name>
</gene>
<dbReference type="GO" id="GO:0004497">
    <property type="term" value="F:monooxygenase activity"/>
    <property type="evidence" value="ECO:0007669"/>
    <property type="project" value="UniProtKB-KW"/>
</dbReference>
<dbReference type="InterPro" id="IPR002401">
    <property type="entry name" value="Cyt_P450_E_grp-I"/>
</dbReference>
<protein>
    <recommendedName>
        <fullName evidence="16">Cytochrome P450</fullName>
    </recommendedName>
</protein>
<dbReference type="Proteomes" id="UP001231189">
    <property type="component" value="Unassembled WGS sequence"/>
</dbReference>
<proteinExistence type="inferred from homology"/>
<evidence type="ECO:0000256" key="10">
    <source>
        <dbReference type="ARBA" id="ARBA00023033"/>
    </source>
</evidence>
<dbReference type="InterPro" id="IPR001128">
    <property type="entry name" value="Cyt_P450"/>
</dbReference>
<comment type="similarity">
    <text evidence="2">Belongs to the cytochrome P450 family.</text>
</comment>
<feature type="transmembrane region" description="Helical" evidence="13">
    <location>
        <begin position="220"/>
        <end position="241"/>
    </location>
</feature>
<evidence type="ECO:0008006" key="16">
    <source>
        <dbReference type="Google" id="ProtNLM"/>
    </source>
</evidence>
<name>A0AAD8QLM4_LOLMU</name>
<dbReference type="SUPFAM" id="SSF56784">
    <property type="entry name" value="HAD-like"/>
    <property type="match status" value="1"/>
</dbReference>
<accession>A0AAD8QLM4</accession>
<evidence type="ECO:0000256" key="7">
    <source>
        <dbReference type="ARBA" id="ARBA00022989"/>
    </source>
</evidence>
<comment type="caution">
    <text evidence="14">The sequence shown here is derived from an EMBL/GenBank/DDBJ whole genome shotgun (WGS) entry which is preliminary data.</text>
</comment>
<keyword evidence="5 12" id="KW-0479">Metal-binding</keyword>
<evidence type="ECO:0000313" key="15">
    <source>
        <dbReference type="Proteomes" id="UP001231189"/>
    </source>
</evidence>
<feature type="binding site" description="axial binding residue" evidence="12">
    <location>
        <position position="681"/>
    </location>
    <ligand>
        <name>heme</name>
        <dbReference type="ChEBI" id="CHEBI:30413"/>
    </ligand>
    <ligandPart>
        <name>Fe</name>
        <dbReference type="ChEBI" id="CHEBI:18248"/>
    </ligandPart>
</feature>
<dbReference type="InterPro" id="IPR036412">
    <property type="entry name" value="HAD-like_sf"/>
</dbReference>
<comment type="subcellular location">
    <subcellularLocation>
        <location evidence="1">Membrane</location>
    </subcellularLocation>
</comment>
<dbReference type="EMBL" id="JAUUTY010000068">
    <property type="protein sequence ID" value="KAK1603359.1"/>
    <property type="molecule type" value="Genomic_DNA"/>
</dbReference>
<dbReference type="GO" id="GO:0016705">
    <property type="term" value="F:oxidoreductase activity, acting on paired donors, with incorporation or reduction of molecular oxygen"/>
    <property type="evidence" value="ECO:0007669"/>
    <property type="project" value="InterPro"/>
</dbReference>
<dbReference type="InterPro" id="IPR005519">
    <property type="entry name" value="Acid_phosphat_B-like"/>
</dbReference>
<evidence type="ECO:0000256" key="5">
    <source>
        <dbReference type="ARBA" id="ARBA00022723"/>
    </source>
</evidence>
<reference evidence="14" key="1">
    <citation type="submission" date="2023-07" db="EMBL/GenBank/DDBJ databases">
        <title>A chromosome-level genome assembly of Lolium multiflorum.</title>
        <authorList>
            <person name="Chen Y."/>
            <person name="Copetti D."/>
            <person name="Kolliker R."/>
            <person name="Studer B."/>
        </authorList>
    </citation>
    <scope>NUCLEOTIDE SEQUENCE</scope>
    <source>
        <strain evidence="14">02402/16</strain>
        <tissue evidence="14">Leaf</tissue>
    </source>
</reference>
<evidence type="ECO:0000256" key="2">
    <source>
        <dbReference type="ARBA" id="ARBA00010617"/>
    </source>
</evidence>
<dbReference type="GO" id="GO:0006629">
    <property type="term" value="P:lipid metabolic process"/>
    <property type="evidence" value="ECO:0007669"/>
    <property type="project" value="UniProtKB-ARBA"/>
</dbReference>
<evidence type="ECO:0000256" key="1">
    <source>
        <dbReference type="ARBA" id="ARBA00004370"/>
    </source>
</evidence>
<evidence type="ECO:0000256" key="12">
    <source>
        <dbReference type="PIRSR" id="PIRSR602401-1"/>
    </source>
</evidence>
<evidence type="ECO:0000313" key="14">
    <source>
        <dbReference type="EMBL" id="KAK1603359.1"/>
    </source>
</evidence>
<evidence type="ECO:0000256" key="13">
    <source>
        <dbReference type="SAM" id="Phobius"/>
    </source>
</evidence>
<dbReference type="PROSITE" id="PS00086">
    <property type="entry name" value="CYTOCHROME_P450"/>
    <property type="match status" value="1"/>
</dbReference>
<keyword evidence="6" id="KW-0732">Signal</keyword>
<keyword evidence="8" id="KW-0560">Oxidoreductase</keyword>